<organism evidence="1">
    <name type="scientific">Anopheles funestus</name>
    <name type="common">African malaria mosquito</name>
    <dbReference type="NCBI Taxonomy" id="62324"/>
    <lineage>
        <taxon>Eukaryota</taxon>
        <taxon>Metazoa</taxon>
        <taxon>Ecdysozoa</taxon>
        <taxon>Arthropoda</taxon>
        <taxon>Hexapoda</taxon>
        <taxon>Insecta</taxon>
        <taxon>Pterygota</taxon>
        <taxon>Neoptera</taxon>
        <taxon>Endopterygota</taxon>
        <taxon>Diptera</taxon>
        <taxon>Nematocera</taxon>
        <taxon>Culicoidea</taxon>
        <taxon>Culicidae</taxon>
        <taxon>Anophelinae</taxon>
        <taxon>Anopheles</taxon>
    </lineage>
</organism>
<dbReference type="VEuPathDB" id="VectorBase:AFUN002258"/>
<dbReference type="AlphaFoldDB" id="A0A182R7V8"/>
<dbReference type="EnsemblMetazoa" id="AFUN002258-RA">
    <property type="protein sequence ID" value="AFUN002258-PA"/>
    <property type="gene ID" value="AFUN002258"/>
</dbReference>
<protein>
    <submittedName>
        <fullName evidence="1">Uncharacterized protein</fullName>
    </submittedName>
</protein>
<reference evidence="1" key="1">
    <citation type="submission" date="2020-05" db="UniProtKB">
        <authorList>
            <consortium name="EnsemblMetazoa"/>
        </authorList>
    </citation>
    <scope>IDENTIFICATION</scope>
    <source>
        <strain evidence="1">FUMOZ</strain>
    </source>
</reference>
<proteinExistence type="predicted"/>
<name>A0A182R7V8_ANOFN</name>
<accession>A0A182R7V8</accession>
<sequence>MDTGGKPIHQPNYKRWSTKKKLMVVVTLEDQRLAKAALRELKLKQNCIPKTPKTS</sequence>
<evidence type="ECO:0000313" key="1">
    <source>
        <dbReference type="EnsemblMetazoa" id="AFUN002258-PA"/>
    </source>
</evidence>